<dbReference type="AlphaFoldDB" id="A0A5J4JGS8"/>
<name>A0A5J4JGS8_9BACI</name>
<gene>
    <name evidence="1" type="ORF">BpJC7_08610</name>
</gene>
<dbReference type="Proteomes" id="UP000391919">
    <property type="component" value="Unassembled WGS sequence"/>
</dbReference>
<proteinExistence type="predicted"/>
<dbReference type="RefSeq" id="WP_151679849.1">
    <property type="nucleotide sequence ID" value="NZ_BKZP01000012.1"/>
</dbReference>
<evidence type="ECO:0000313" key="2">
    <source>
        <dbReference type="Proteomes" id="UP000391919"/>
    </source>
</evidence>
<organism evidence="1 2">
    <name type="scientific">Weizmannia acidilactici</name>
    <dbReference type="NCBI Taxonomy" id="2607726"/>
    <lineage>
        <taxon>Bacteria</taxon>
        <taxon>Bacillati</taxon>
        <taxon>Bacillota</taxon>
        <taxon>Bacilli</taxon>
        <taxon>Bacillales</taxon>
        <taxon>Bacillaceae</taxon>
        <taxon>Heyndrickxia</taxon>
    </lineage>
</organism>
<comment type="caution">
    <text evidence="1">The sequence shown here is derived from an EMBL/GenBank/DDBJ whole genome shotgun (WGS) entry which is preliminary data.</text>
</comment>
<reference evidence="1 2" key="1">
    <citation type="submission" date="2019-09" db="EMBL/GenBank/DDBJ databases">
        <title>Draft genome sequence of Bacillus sp. JC-7.</title>
        <authorList>
            <person name="Tanaka N."/>
            <person name="Shiwa Y."/>
            <person name="Fujita N."/>
            <person name="Tanasupawat S."/>
        </authorList>
    </citation>
    <scope>NUCLEOTIDE SEQUENCE [LARGE SCALE GENOMIC DNA]</scope>
    <source>
        <strain evidence="1 2">JC-7</strain>
    </source>
</reference>
<keyword evidence="2" id="KW-1185">Reference proteome</keyword>
<accession>A0A5J4JGS8</accession>
<evidence type="ECO:0000313" key="1">
    <source>
        <dbReference type="EMBL" id="GER69558.1"/>
    </source>
</evidence>
<dbReference type="EMBL" id="BKZQ01000008">
    <property type="protein sequence ID" value="GER69558.1"/>
    <property type="molecule type" value="Genomic_DNA"/>
</dbReference>
<protein>
    <submittedName>
        <fullName evidence="1">Uncharacterized protein</fullName>
    </submittedName>
</protein>
<sequence>MAITIITLLALSAVLFVISFFHKDPARYLEKELEDLSLQFFQETYKIKKRLQVLEEELMAGDPFLPEKPSARIQVNEIVKNQVLALFKQGLSFEQIAKQSALPVQEVRLIISDYMN</sequence>